<reference evidence="1" key="1">
    <citation type="submission" date="2020-04" db="EMBL/GenBank/DDBJ databases">
        <title>Deep metagenomics examines the oral microbiome during advanced dental caries in children, revealing novel taxa and co-occurrences with host molecules.</title>
        <authorList>
            <person name="Baker J.L."/>
            <person name="Morton J.T."/>
            <person name="Dinis M."/>
            <person name="Alvarez R."/>
            <person name="Tran N.C."/>
            <person name="Knight R."/>
            <person name="Edlund A."/>
        </authorList>
    </citation>
    <scope>NUCLEOTIDE SEQUENCE</scope>
    <source>
        <strain evidence="1">JCVI_34_bin.1</strain>
    </source>
</reference>
<dbReference type="RefSeq" id="WP_303763463.1">
    <property type="nucleotide sequence ID" value="NZ_JABZGR010000008.1"/>
</dbReference>
<dbReference type="AlphaFoldDB" id="A0A929WZU4"/>
<name>A0A929WZU4_9BACT</name>
<evidence type="ECO:0000313" key="1">
    <source>
        <dbReference type="EMBL" id="MBF0970196.1"/>
    </source>
</evidence>
<dbReference type="EMBL" id="JABZGR010000008">
    <property type="protein sequence ID" value="MBF0970196.1"/>
    <property type="molecule type" value="Genomic_DNA"/>
</dbReference>
<dbReference type="Proteomes" id="UP000704068">
    <property type="component" value="Unassembled WGS sequence"/>
</dbReference>
<accession>A0A929WZU4</accession>
<gene>
    <name evidence="1" type="ORF">HXK21_04045</name>
</gene>
<protein>
    <submittedName>
        <fullName evidence="1">Uncharacterized protein</fullName>
    </submittedName>
</protein>
<sequence>MSLRFRLIALSISGLLILGQMKAQSKQQLPHRDKYVRVSDFGQLPANARYLIGVKNEDNKIYFLSSIAYKIGKGGKLTATLTEHLTSDTVFSPSPEICWQIEEKEKKKQWSITSIKEEKYLNYNNKDQTGVYLDSKRVYWDLTLLEEGQIKLSNTVGHSTRYLGFNPIQGEDYGYFGNYKTCQSDTLLIFMHDLTLSEKKGELQMPADSDRIAFIADTLIDGRLPRSEYLLSDGKIAVDGYDTWTYLAVSQNAFYLQSSTSEYLRHDLIKGEKQLWYNWNGLISTSQDTPRCLVWDKKQRKLAVVDPYEAEILSFEPVYFVAVADPMSEDLKNGIKTLSGGWSAHHLAELDWQNVRALDLRNATLPAHPLAFKHQPSKANQPIYVSKKEKEIVPEAWSFVIAEDLLLADVYLQDKEPLYVPYPFNLDGHTITYEREMIDGNWETLCLPFTVDDWSKSFDVQELVKITQNGTKLDLGFDKAQKIQANQPVILRGKGKLKLQAREGIVVTQESEGIFKGNYDSKDINQAYLLSNDGNSFVNAASGSHLSPFRAYILLDKDYKTIDVKYNIITQIRPQQVTSRDKILYSIDGIRQLSTKRQGIYIVDGQKIIIK</sequence>
<proteinExistence type="predicted"/>
<evidence type="ECO:0000313" key="2">
    <source>
        <dbReference type="Proteomes" id="UP000704068"/>
    </source>
</evidence>
<comment type="caution">
    <text evidence="1">The sequence shown here is derived from an EMBL/GenBank/DDBJ whole genome shotgun (WGS) entry which is preliminary data.</text>
</comment>
<organism evidence="1 2">
    <name type="scientific">Alloprevotella tannerae</name>
    <dbReference type="NCBI Taxonomy" id="76122"/>
    <lineage>
        <taxon>Bacteria</taxon>
        <taxon>Pseudomonadati</taxon>
        <taxon>Bacteroidota</taxon>
        <taxon>Bacteroidia</taxon>
        <taxon>Bacteroidales</taxon>
        <taxon>Prevotellaceae</taxon>
        <taxon>Alloprevotella</taxon>
    </lineage>
</organism>